<evidence type="ECO:0000256" key="2">
    <source>
        <dbReference type="SAM" id="Phobius"/>
    </source>
</evidence>
<evidence type="ECO:0008006" key="5">
    <source>
        <dbReference type="Google" id="ProtNLM"/>
    </source>
</evidence>
<keyword evidence="4" id="KW-1185">Reference proteome</keyword>
<keyword evidence="2" id="KW-0812">Transmembrane</keyword>
<feature type="coiled-coil region" evidence="1">
    <location>
        <begin position="59"/>
        <end position="115"/>
    </location>
</feature>
<dbReference type="Proteomes" id="UP001499993">
    <property type="component" value="Unassembled WGS sequence"/>
</dbReference>
<dbReference type="EMBL" id="BAABIK010000001">
    <property type="protein sequence ID" value="GAA4927001.1"/>
    <property type="molecule type" value="Genomic_DNA"/>
</dbReference>
<organism evidence="3 4">
    <name type="scientific">Streptomonospora halophila</name>
    <dbReference type="NCBI Taxonomy" id="427369"/>
    <lineage>
        <taxon>Bacteria</taxon>
        <taxon>Bacillati</taxon>
        <taxon>Actinomycetota</taxon>
        <taxon>Actinomycetes</taxon>
        <taxon>Streptosporangiales</taxon>
        <taxon>Nocardiopsidaceae</taxon>
        <taxon>Streptomonospora</taxon>
    </lineage>
</organism>
<accession>A0ABP9G351</accession>
<dbReference type="Pfam" id="PF13578">
    <property type="entry name" value="Methyltransf_24"/>
    <property type="match status" value="1"/>
</dbReference>
<dbReference type="Gene3D" id="3.40.50.150">
    <property type="entry name" value="Vaccinia Virus protein VP39"/>
    <property type="match status" value="1"/>
</dbReference>
<keyword evidence="2" id="KW-0472">Membrane</keyword>
<evidence type="ECO:0000313" key="3">
    <source>
        <dbReference type="EMBL" id="GAA4927001.1"/>
    </source>
</evidence>
<gene>
    <name evidence="3" type="ORF">GCM10023224_02330</name>
</gene>
<keyword evidence="2" id="KW-1133">Transmembrane helix</keyword>
<name>A0ABP9G351_9ACTN</name>
<comment type="caution">
    <text evidence="3">The sequence shown here is derived from an EMBL/GenBank/DDBJ whole genome shotgun (WGS) entry which is preliminary data.</text>
</comment>
<evidence type="ECO:0000313" key="4">
    <source>
        <dbReference type="Proteomes" id="UP001499993"/>
    </source>
</evidence>
<reference evidence="4" key="1">
    <citation type="journal article" date="2019" name="Int. J. Syst. Evol. Microbiol.">
        <title>The Global Catalogue of Microorganisms (GCM) 10K type strain sequencing project: providing services to taxonomists for standard genome sequencing and annotation.</title>
        <authorList>
            <consortium name="The Broad Institute Genomics Platform"/>
            <consortium name="The Broad Institute Genome Sequencing Center for Infectious Disease"/>
            <person name="Wu L."/>
            <person name="Ma J."/>
        </authorList>
    </citation>
    <scope>NUCLEOTIDE SEQUENCE [LARGE SCALE GENOMIC DNA]</scope>
    <source>
        <strain evidence="4">JCM 18123</strain>
    </source>
</reference>
<evidence type="ECO:0000256" key="1">
    <source>
        <dbReference type="SAM" id="Coils"/>
    </source>
</evidence>
<dbReference type="SUPFAM" id="SSF53335">
    <property type="entry name" value="S-adenosyl-L-methionine-dependent methyltransferases"/>
    <property type="match status" value="1"/>
</dbReference>
<dbReference type="InterPro" id="IPR029063">
    <property type="entry name" value="SAM-dependent_MTases_sf"/>
</dbReference>
<dbReference type="RefSeq" id="WP_345555064.1">
    <property type="nucleotide sequence ID" value="NZ_BAABIK010000001.1"/>
</dbReference>
<keyword evidence="1" id="KW-0175">Coiled coil</keyword>
<feature type="transmembrane region" description="Helical" evidence="2">
    <location>
        <begin position="42"/>
        <end position="62"/>
    </location>
</feature>
<sequence length="347" mass="37952">MRFLRSLRSGWRHLAATALLGAVGLAGLAVLAGLGVLGWESAVLLAAVGAAAAANALLVVRLTRRVAALDRRLRDADRRLDTRAREVAAAVGAGRAELAASLAGAREELTRVRAKALPSMSKQLTEAVTLQGRHDYEQQVAWTELREYLGAGPFMPSLRGWAASPDVMRLLVRLVERNRPDLVVECGSGASSVWLGYALRRAGRGRLVALEHSERYAELSRQLVREHRLEDIVEVRYAPLTDWSPVADTDDAVEQQPWYDTSVVEDLHGIGLVFVDGPPAGTAKQARFPALPVLLPRSEPDAVFVLDDAGRPDERAIGKRWLQDFPELSSREEQAEKGARVFVRKAL</sequence>
<protein>
    <recommendedName>
        <fullName evidence="5">Methyltransferase domain-containing protein</fullName>
    </recommendedName>
</protein>
<proteinExistence type="predicted"/>